<dbReference type="Proteomes" id="UP001152562">
    <property type="component" value="Unassembled WGS sequence"/>
</dbReference>
<protein>
    <submittedName>
        <fullName evidence="1">Uncharacterized protein</fullName>
    </submittedName>
</protein>
<evidence type="ECO:0000313" key="1">
    <source>
        <dbReference type="EMBL" id="CAH4036561.1"/>
    </source>
</evidence>
<organism evidence="1 2">
    <name type="scientific">Pieris brassicae</name>
    <name type="common">White butterfly</name>
    <name type="synonym">Large white butterfly</name>
    <dbReference type="NCBI Taxonomy" id="7116"/>
    <lineage>
        <taxon>Eukaryota</taxon>
        <taxon>Metazoa</taxon>
        <taxon>Ecdysozoa</taxon>
        <taxon>Arthropoda</taxon>
        <taxon>Hexapoda</taxon>
        <taxon>Insecta</taxon>
        <taxon>Pterygota</taxon>
        <taxon>Neoptera</taxon>
        <taxon>Endopterygota</taxon>
        <taxon>Lepidoptera</taxon>
        <taxon>Glossata</taxon>
        <taxon>Ditrysia</taxon>
        <taxon>Papilionoidea</taxon>
        <taxon>Pieridae</taxon>
        <taxon>Pierinae</taxon>
        <taxon>Pieris</taxon>
    </lineage>
</organism>
<accession>A0A9P0XIT0</accession>
<evidence type="ECO:0000313" key="2">
    <source>
        <dbReference type="Proteomes" id="UP001152562"/>
    </source>
</evidence>
<sequence>MLSVIREPSYLVLSNARFLFVPSALFLLCSSSKVECGVVRRGKGEAPPPPGSSLARAFTLVRCAAAPQVTKFRELRDFYGCPKVDPEVGISGPTRPALILPGICNETLNQALGPP</sequence>
<reference evidence="1" key="1">
    <citation type="submission" date="2022-05" db="EMBL/GenBank/DDBJ databases">
        <authorList>
            <person name="Okamura Y."/>
        </authorList>
    </citation>
    <scope>NUCLEOTIDE SEQUENCE</scope>
</reference>
<comment type="caution">
    <text evidence="1">The sequence shown here is derived from an EMBL/GenBank/DDBJ whole genome shotgun (WGS) entry which is preliminary data.</text>
</comment>
<dbReference type="AlphaFoldDB" id="A0A9P0XIT0"/>
<proteinExistence type="predicted"/>
<keyword evidence="2" id="KW-1185">Reference proteome</keyword>
<gene>
    <name evidence="1" type="ORF">PIBRA_LOCUS12341</name>
</gene>
<dbReference type="EMBL" id="CALOZG010000075">
    <property type="protein sequence ID" value="CAH4036561.1"/>
    <property type="molecule type" value="Genomic_DNA"/>
</dbReference>
<name>A0A9P0XIT0_PIEBR</name>